<keyword evidence="2" id="KW-1185">Reference proteome</keyword>
<dbReference type="KEGG" id="ddh:Desde_1085"/>
<sequence>MITVEDIWSIIKVRLDLKDDSMKPLISLYIEEIGKRILHYCHIRTVPDGLKFTWASMTIDAIRIDLPHIAEISDTVGGAESVKVGDTQVSPARGGGGDISNTSKSVIDKVVLDYRIDLNHHRKLRW</sequence>
<gene>
    <name evidence="1" type="ordered locus">Desde_1085</name>
</gene>
<dbReference type="OrthoDB" id="2229600at2"/>
<dbReference type="AlphaFoldDB" id="I4A6D3"/>
<dbReference type="eggNOG" id="ENOG5032ST4">
    <property type="taxonomic scope" value="Bacteria"/>
</dbReference>
<evidence type="ECO:0000313" key="1">
    <source>
        <dbReference type="EMBL" id="AFL99517.1"/>
    </source>
</evidence>
<evidence type="ECO:0000313" key="2">
    <source>
        <dbReference type="Proteomes" id="UP000006053"/>
    </source>
</evidence>
<dbReference type="STRING" id="756499.Desde_1085"/>
<dbReference type="HOGENOM" id="CLU_159919_1_0_9"/>
<evidence type="ECO:0008006" key="3">
    <source>
        <dbReference type="Google" id="ProtNLM"/>
    </source>
</evidence>
<dbReference type="RefSeq" id="WP_014793009.1">
    <property type="nucleotide sequence ID" value="NC_018017.1"/>
</dbReference>
<reference evidence="2" key="1">
    <citation type="submission" date="2012-06" db="EMBL/GenBank/DDBJ databases">
        <title>Complete sequence of Desulfitobacterium dehalogenans ATCC 51507.</title>
        <authorList>
            <person name="Lucas S."/>
            <person name="Han J."/>
            <person name="Lapidus A."/>
            <person name="Cheng J.-F."/>
            <person name="Goodwin L."/>
            <person name="Pitluck S."/>
            <person name="Peters L."/>
            <person name="Ovchinnikova G."/>
            <person name="Teshima H."/>
            <person name="Detter J.C."/>
            <person name="Han C."/>
            <person name="Tapia R."/>
            <person name="Land M."/>
            <person name="Hauser L."/>
            <person name="Kyrpides N."/>
            <person name="Ivanova N."/>
            <person name="Pagani I."/>
            <person name="Kruse T."/>
            <person name="de Vos W.M."/>
            <person name="Smidt H."/>
            <person name="Woyke T."/>
        </authorList>
    </citation>
    <scope>NUCLEOTIDE SEQUENCE [LARGE SCALE GENOMIC DNA]</scope>
    <source>
        <strain evidence="2">ATCC 51507 / DSM 9161 / JW/IU-DC1</strain>
    </source>
</reference>
<proteinExistence type="predicted"/>
<protein>
    <recommendedName>
        <fullName evidence="3">DNA-packaging protein</fullName>
    </recommendedName>
</protein>
<dbReference type="EMBL" id="CP003348">
    <property type="protein sequence ID" value="AFL99517.1"/>
    <property type="molecule type" value="Genomic_DNA"/>
</dbReference>
<organism evidence="1 2">
    <name type="scientific">Desulfitobacterium dehalogenans (strain ATCC 51507 / DSM 9161 / JW/IU-DC1)</name>
    <dbReference type="NCBI Taxonomy" id="756499"/>
    <lineage>
        <taxon>Bacteria</taxon>
        <taxon>Bacillati</taxon>
        <taxon>Bacillota</taxon>
        <taxon>Clostridia</taxon>
        <taxon>Eubacteriales</taxon>
        <taxon>Desulfitobacteriaceae</taxon>
        <taxon>Desulfitobacterium</taxon>
    </lineage>
</organism>
<accession>I4A6D3</accession>
<dbReference type="Proteomes" id="UP000006053">
    <property type="component" value="Chromosome"/>
</dbReference>
<name>I4A6D3_DESDJ</name>
<reference evidence="1 2" key="2">
    <citation type="journal article" date="2015" name="J. Bacteriol.">
        <title>Genomic, proteomic, and biochemical analysis of the organohalide respiratory pathway in Desulfitobacterium dehalogenans.</title>
        <authorList>
            <person name="Kruse T."/>
            <person name="van de Pas B.A."/>
            <person name="Atteia A."/>
            <person name="Krab K."/>
            <person name="Hagen W.R."/>
            <person name="Goodwin L."/>
            <person name="Chain P."/>
            <person name="Boeren S."/>
            <person name="Maphosa F."/>
            <person name="Schraa G."/>
            <person name="de Vos W.M."/>
            <person name="van der Oost J."/>
            <person name="Smidt H."/>
            <person name="Stams A.J."/>
        </authorList>
    </citation>
    <scope>NUCLEOTIDE SEQUENCE [LARGE SCALE GENOMIC DNA]</scope>
    <source>
        <strain evidence="2">ATCC 51507 / DSM 9161 / JW/IU-DC1</strain>
    </source>
</reference>